<accession>W9GS72</accession>
<comment type="subcellular location">
    <subcellularLocation>
        <location evidence="1">Cell membrane</location>
        <topology evidence="1">Multi-pass membrane protein</topology>
    </subcellularLocation>
</comment>
<feature type="transmembrane region" description="Helical" evidence="7">
    <location>
        <begin position="12"/>
        <end position="32"/>
    </location>
</feature>
<feature type="transmembrane region" description="Helical" evidence="7">
    <location>
        <begin position="200"/>
        <end position="221"/>
    </location>
</feature>
<dbReference type="InterPro" id="IPR019108">
    <property type="entry name" value="Caa3_assmbl_CtaG-rel"/>
</dbReference>
<feature type="transmembrane region" description="Helical" evidence="7">
    <location>
        <begin position="241"/>
        <end position="264"/>
    </location>
</feature>
<gene>
    <name evidence="8" type="ORF">N864_18385</name>
</gene>
<evidence type="ECO:0000256" key="3">
    <source>
        <dbReference type="ARBA" id="ARBA00022692"/>
    </source>
</evidence>
<name>W9GS72_9MICO</name>
<dbReference type="AlphaFoldDB" id="W9GS72"/>
<feature type="transmembrane region" description="Helical" evidence="7">
    <location>
        <begin position="44"/>
        <end position="69"/>
    </location>
</feature>
<keyword evidence="4 7" id="KW-1133">Transmembrane helix</keyword>
<proteinExistence type="predicted"/>
<evidence type="ECO:0000256" key="2">
    <source>
        <dbReference type="ARBA" id="ARBA00022475"/>
    </source>
</evidence>
<protein>
    <recommendedName>
        <fullName evidence="10">Cytochrome C oxidase assembly protein</fullName>
    </recommendedName>
</protein>
<feature type="region of interest" description="Disordered" evidence="6">
    <location>
        <begin position="291"/>
        <end position="326"/>
    </location>
</feature>
<evidence type="ECO:0000313" key="9">
    <source>
        <dbReference type="Proteomes" id="UP000019494"/>
    </source>
</evidence>
<organism evidence="8 9">
    <name type="scientific">Intrasporangium chromatireducens Q5-1</name>
    <dbReference type="NCBI Taxonomy" id="584657"/>
    <lineage>
        <taxon>Bacteria</taxon>
        <taxon>Bacillati</taxon>
        <taxon>Actinomycetota</taxon>
        <taxon>Actinomycetes</taxon>
        <taxon>Micrococcales</taxon>
        <taxon>Intrasporangiaceae</taxon>
        <taxon>Intrasporangium</taxon>
    </lineage>
</organism>
<reference evidence="9" key="1">
    <citation type="submission" date="2013-08" db="EMBL/GenBank/DDBJ databases">
        <title>Intrasporangium oryzae NRRL B-24470.</title>
        <authorList>
            <person name="Liu H."/>
            <person name="Wang G."/>
        </authorList>
    </citation>
    <scope>NUCLEOTIDE SEQUENCE [LARGE SCALE GENOMIC DNA]</scope>
    <source>
        <strain evidence="9">Q5-1</strain>
    </source>
</reference>
<evidence type="ECO:0000256" key="4">
    <source>
        <dbReference type="ARBA" id="ARBA00022989"/>
    </source>
</evidence>
<dbReference type="Proteomes" id="UP000019494">
    <property type="component" value="Unassembled WGS sequence"/>
</dbReference>
<dbReference type="EMBL" id="AWQS01000035">
    <property type="protein sequence ID" value="EWT06734.1"/>
    <property type="molecule type" value="Genomic_DNA"/>
</dbReference>
<evidence type="ECO:0008006" key="10">
    <source>
        <dbReference type="Google" id="ProtNLM"/>
    </source>
</evidence>
<evidence type="ECO:0000256" key="1">
    <source>
        <dbReference type="ARBA" id="ARBA00004651"/>
    </source>
</evidence>
<comment type="caution">
    <text evidence="8">The sequence shown here is derived from an EMBL/GenBank/DDBJ whole genome shotgun (WGS) entry which is preliminary data.</text>
</comment>
<feature type="compositionally biased region" description="Basic and acidic residues" evidence="6">
    <location>
        <begin position="313"/>
        <end position="326"/>
    </location>
</feature>
<feature type="transmembrane region" description="Helical" evidence="7">
    <location>
        <begin position="117"/>
        <end position="145"/>
    </location>
</feature>
<evidence type="ECO:0000313" key="8">
    <source>
        <dbReference type="EMBL" id="EWT06734.1"/>
    </source>
</evidence>
<dbReference type="Pfam" id="PF09678">
    <property type="entry name" value="Caa3_CtaG"/>
    <property type="match status" value="1"/>
</dbReference>
<dbReference type="GO" id="GO:0005886">
    <property type="term" value="C:plasma membrane"/>
    <property type="evidence" value="ECO:0007669"/>
    <property type="project" value="UniProtKB-SubCell"/>
</dbReference>
<sequence length="326" mass="34771">MTQFQPTDLLTGWTAAPFGITLVVVVAGWYLWQVGLARREGVRWPWWRVALYLGLGVSTLAYAVCGPLAVYRSNLFWIGALQVGMLASLTPVGLALGDPVTLLRRRRQDRQHLLLRLLAGPVARVLMFPAVSTILAVSTMLVVFYTPVFVVTTRSATLQAVLDVVLLVTGLLFVLPLMVDELLPAWATPGIRTLLAFADGLLDAVPGILLMTAGSVVVPTFPGFVGRVGAPDPLLDTHLGGGALLAVAESVGLPVIGAVFAEWIRADAKEAREVDARLDAAPALGAVTTAAAEAGPDRAQPALDTGTGLWWETDPRFGNRFRPPPD</sequence>
<feature type="transmembrane region" description="Helical" evidence="7">
    <location>
        <begin position="157"/>
        <end position="179"/>
    </location>
</feature>
<feature type="transmembrane region" description="Helical" evidence="7">
    <location>
        <begin position="75"/>
        <end position="96"/>
    </location>
</feature>
<dbReference type="OrthoDB" id="5241646at2"/>
<evidence type="ECO:0000256" key="7">
    <source>
        <dbReference type="SAM" id="Phobius"/>
    </source>
</evidence>
<keyword evidence="5 7" id="KW-0472">Membrane</keyword>
<keyword evidence="9" id="KW-1185">Reference proteome</keyword>
<keyword evidence="2" id="KW-1003">Cell membrane</keyword>
<evidence type="ECO:0000256" key="5">
    <source>
        <dbReference type="ARBA" id="ARBA00023136"/>
    </source>
</evidence>
<evidence type="ECO:0000256" key="6">
    <source>
        <dbReference type="SAM" id="MobiDB-lite"/>
    </source>
</evidence>
<keyword evidence="3 7" id="KW-0812">Transmembrane</keyword>
<dbReference type="RefSeq" id="WP_051518274.1">
    <property type="nucleotide sequence ID" value="NZ_AWQS01000035.1"/>
</dbReference>